<dbReference type="AlphaFoldDB" id="A0ABD3P8M0"/>
<sequence length="658" mass="73271">MWTRRQNHELRILILACVLISTYGFNTCSRARHQWLRAGGCMSSKFTPSSALYLSRRTGAETLRCANLFNGPTTKRSEPKTGLFHLRTTSSSSKLCMTTADNSNDVSDHSRNPFVKVWLWLRKLLAKLWTLLKKPFLKSDLIKGEAIGSNETEVSEPVQEGVVLTQMENLAAVEDETKIELKELLATAEAVTEKAEKISKQVEKAKNASTSASSTESSIARQASSCSTVDLSGNWTLIVDDAFKSQYDEYLRKLGQPMLVRTVALTVIGSTKEETKQMNNGQQLYIKGTNVRGSWERTLEASEMNADGKTTEHAVEGHVLTPIITADEEEVEVASWWEENGTVHKSWVVGGKKYGGGDFENKRYLTDDGNILVCESIFHPNEAGREKASVTWRFLKEGAMYGEEEFHLPNPFEMFEKKLEPSPASKESSVVVGDIMDSVATSDEANKLTSSVDVEQYIDQESWIPPAGERWALAAPGVDLSGKWKLIITEKFKEEYAEFLKSLGQPGIVIGAAVLLVGNTREETKQSDGGRSLYIRGINSKGIWERTLISSGSDFDSTMTPQSDGTYNHTQVSIVTADAENVLAESWWEDDGTKHISWTLGVKKYGGGAFESKRYLENHGDVYVCESTFHPNDTKSREKSHLTWRFLREGATIFVGDK</sequence>
<dbReference type="Proteomes" id="UP001530400">
    <property type="component" value="Unassembled WGS sequence"/>
</dbReference>
<comment type="caution">
    <text evidence="2">The sequence shown here is derived from an EMBL/GenBank/DDBJ whole genome shotgun (WGS) entry which is preliminary data.</text>
</comment>
<gene>
    <name evidence="2" type="ORF">ACHAWO_001623</name>
</gene>
<reference evidence="2 3" key="1">
    <citation type="submission" date="2024-10" db="EMBL/GenBank/DDBJ databases">
        <title>Updated reference genomes for cyclostephanoid diatoms.</title>
        <authorList>
            <person name="Roberts W.R."/>
            <person name="Alverson A.J."/>
        </authorList>
    </citation>
    <scope>NUCLEOTIDE SEQUENCE [LARGE SCALE GENOMIC DNA]</scope>
    <source>
        <strain evidence="2 3">AJA010-31</strain>
    </source>
</reference>
<organism evidence="2 3">
    <name type="scientific">Cyclotella atomus</name>
    <dbReference type="NCBI Taxonomy" id="382360"/>
    <lineage>
        <taxon>Eukaryota</taxon>
        <taxon>Sar</taxon>
        <taxon>Stramenopiles</taxon>
        <taxon>Ochrophyta</taxon>
        <taxon>Bacillariophyta</taxon>
        <taxon>Coscinodiscophyceae</taxon>
        <taxon>Thalassiosirophycidae</taxon>
        <taxon>Stephanodiscales</taxon>
        <taxon>Stephanodiscaceae</taxon>
        <taxon>Cyclotella</taxon>
    </lineage>
</organism>
<keyword evidence="3" id="KW-1185">Reference proteome</keyword>
<accession>A0ABD3P8M0</accession>
<dbReference type="Gene3D" id="2.40.128.20">
    <property type="match status" value="1"/>
</dbReference>
<evidence type="ECO:0000313" key="2">
    <source>
        <dbReference type="EMBL" id="KAL3784377.1"/>
    </source>
</evidence>
<evidence type="ECO:0000256" key="1">
    <source>
        <dbReference type="SAM" id="Coils"/>
    </source>
</evidence>
<protein>
    <submittedName>
        <fullName evidence="2">Uncharacterized protein</fullName>
    </submittedName>
</protein>
<proteinExistence type="predicted"/>
<dbReference type="EMBL" id="JALLPJ020000730">
    <property type="protein sequence ID" value="KAL3784377.1"/>
    <property type="molecule type" value="Genomic_DNA"/>
</dbReference>
<feature type="coiled-coil region" evidence="1">
    <location>
        <begin position="174"/>
        <end position="208"/>
    </location>
</feature>
<dbReference type="InterPro" id="IPR012674">
    <property type="entry name" value="Calycin"/>
</dbReference>
<evidence type="ECO:0000313" key="3">
    <source>
        <dbReference type="Proteomes" id="UP001530400"/>
    </source>
</evidence>
<name>A0ABD3P8M0_9STRA</name>
<keyword evidence="1" id="KW-0175">Coiled coil</keyword>